<dbReference type="Proteomes" id="UP000095488">
    <property type="component" value="Unassembled WGS sequence"/>
</dbReference>
<dbReference type="EMBL" id="CYZR01000023">
    <property type="protein sequence ID" value="CUO26950.1"/>
    <property type="molecule type" value="Genomic_DNA"/>
</dbReference>
<comment type="caution">
    <text evidence="1">The sequence shown here is derived from an EMBL/GenBank/DDBJ whole genome shotgun (WGS) entry which is preliminary data.</text>
</comment>
<reference evidence="1 2" key="1">
    <citation type="submission" date="2015-09" db="EMBL/GenBank/DDBJ databases">
        <authorList>
            <consortium name="Pathogen Informatics"/>
        </authorList>
    </citation>
    <scope>NUCLEOTIDE SEQUENCE [LARGE SCALE GENOMIC DNA]</scope>
    <source>
        <strain evidence="1 2">2789STDY5834858</strain>
    </source>
</reference>
<accession>A0ABM9USU3</accession>
<evidence type="ECO:0000313" key="1">
    <source>
        <dbReference type="EMBL" id="CUO26950.1"/>
    </source>
</evidence>
<gene>
    <name evidence="1" type="ORF">ERS852473_02342</name>
</gene>
<protein>
    <submittedName>
        <fullName evidence="1">Uncharacterized protein</fullName>
    </submittedName>
</protein>
<sequence>MANYKTILKQNELQVIENISYNKKTQLILQSIYAYIVKHTTLNNGLFPKPLIALYKMYIRYHNKISCIYFRKLLKKLIDYKLVIVHKHRNINVYSVDRNVTYYSNNSCEVSQKVSQKVSSKKIATNVDIASVEDDFSNTEILNINNNTITIIDNTVEPTVVGSKFKKFSAYEKACEENNKDLVEPAELVQLAISKLKELGRRSKKIIARLKAKLENRTNVVRKNMDKYLDTVVADCIAFYEVERKNMSLLIAKRKNKLSNSYNAKKNTTANFIQRKYDYDKLEKQLLGWDNSDDDCEIGTIEPTVVPVVANFTQRKYNYDKLEKQLLGWNNSDDEEIEQSEIIEDMDNNLSGIDRLRNLIKR</sequence>
<name>A0ABM9USU3_SARVE</name>
<organism evidence="1 2">
    <name type="scientific">Sarcina ventriculi</name>
    <name type="common">Clostridium ventriculi</name>
    <dbReference type="NCBI Taxonomy" id="1267"/>
    <lineage>
        <taxon>Bacteria</taxon>
        <taxon>Bacillati</taxon>
        <taxon>Bacillota</taxon>
        <taxon>Clostridia</taxon>
        <taxon>Eubacteriales</taxon>
        <taxon>Clostridiaceae</taxon>
        <taxon>Sarcina</taxon>
    </lineage>
</organism>
<proteinExistence type="predicted"/>
<evidence type="ECO:0000313" key="2">
    <source>
        <dbReference type="Proteomes" id="UP000095488"/>
    </source>
</evidence>
<keyword evidence="2" id="KW-1185">Reference proteome</keyword>
<dbReference type="RefSeq" id="WP_055260301.1">
    <property type="nucleotide sequence ID" value="NZ_CABIXL010000023.1"/>
</dbReference>